<feature type="compositionally biased region" description="Basic and acidic residues" evidence="1">
    <location>
        <begin position="295"/>
        <end position="308"/>
    </location>
</feature>
<keyword evidence="3" id="KW-1185">Reference proteome</keyword>
<dbReference type="AlphaFoldDB" id="A0AAD5XEV0"/>
<proteinExistence type="predicted"/>
<dbReference type="EMBL" id="JADGJH010001201">
    <property type="protein sequence ID" value="KAJ3116835.1"/>
    <property type="molecule type" value="Genomic_DNA"/>
</dbReference>
<dbReference type="Proteomes" id="UP001211907">
    <property type="component" value="Unassembled WGS sequence"/>
</dbReference>
<evidence type="ECO:0000313" key="3">
    <source>
        <dbReference type="Proteomes" id="UP001211907"/>
    </source>
</evidence>
<organism evidence="2 3">
    <name type="scientific">Physocladia obscura</name>
    <dbReference type="NCBI Taxonomy" id="109957"/>
    <lineage>
        <taxon>Eukaryota</taxon>
        <taxon>Fungi</taxon>
        <taxon>Fungi incertae sedis</taxon>
        <taxon>Chytridiomycota</taxon>
        <taxon>Chytridiomycota incertae sedis</taxon>
        <taxon>Chytridiomycetes</taxon>
        <taxon>Chytridiales</taxon>
        <taxon>Chytriomycetaceae</taxon>
        <taxon>Physocladia</taxon>
    </lineage>
</organism>
<feature type="region of interest" description="Disordered" evidence="1">
    <location>
        <begin position="284"/>
        <end position="320"/>
    </location>
</feature>
<reference evidence="2" key="1">
    <citation type="submission" date="2020-05" db="EMBL/GenBank/DDBJ databases">
        <title>Phylogenomic resolution of chytrid fungi.</title>
        <authorList>
            <person name="Stajich J.E."/>
            <person name="Amses K."/>
            <person name="Simmons R."/>
            <person name="Seto K."/>
            <person name="Myers J."/>
            <person name="Bonds A."/>
            <person name="Quandt C.A."/>
            <person name="Barry K."/>
            <person name="Liu P."/>
            <person name="Grigoriev I."/>
            <person name="Longcore J.E."/>
            <person name="James T.Y."/>
        </authorList>
    </citation>
    <scope>NUCLEOTIDE SEQUENCE</scope>
    <source>
        <strain evidence="2">JEL0513</strain>
    </source>
</reference>
<sequence>MAVFGRFGFEVYPFPDPNAEFESALSLLRNNNGRTKDYNQPNQPAQTRIACDRFGGAFRTTNTTSNTNIATTAAIAKTSATNNQHHHLWLDFNNVNALSHIPSSSVARIIVDWSTWRYMFPASQSVRAHWLRILEPAGDLLFEATVSSIAYSCRPANDSSVAESILSWDFDNPSHVTVSASLPTSFHELPTIPTAPFHQTGASSSLLLATTAVHQLQPHRKEQQQQLQLHHRLQKEKRRILSAPQSRHAFETLVAADKDWELCQRLYPALDAIWVDLFMRGRSETDGNSEESSSGEDRWGSFELHEDFGPDGTDGSGASDGVVRGLQYPISTKGWVQRWFRVIKQTK</sequence>
<gene>
    <name evidence="2" type="ORF">HK100_000963</name>
</gene>
<protein>
    <submittedName>
        <fullName evidence="2">Uncharacterized protein</fullName>
    </submittedName>
</protein>
<evidence type="ECO:0000313" key="2">
    <source>
        <dbReference type="EMBL" id="KAJ3116835.1"/>
    </source>
</evidence>
<name>A0AAD5XEV0_9FUNG</name>
<accession>A0AAD5XEV0</accession>
<comment type="caution">
    <text evidence="2">The sequence shown here is derived from an EMBL/GenBank/DDBJ whole genome shotgun (WGS) entry which is preliminary data.</text>
</comment>
<evidence type="ECO:0000256" key="1">
    <source>
        <dbReference type="SAM" id="MobiDB-lite"/>
    </source>
</evidence>